<organism evidence="3 4">
    <name type="scientific">Defluviitalea raffinosedens</name>
    <dbReference type="NCBI Taxonomy" id="1450156"/>
    <lineage>
        <taxon>Bacteria</taxon>
        <taxon>Bacillati</taxon>
        <taxon>Bacillota</taxon>
        <taxon>Clostridia</taxon>
        <taxon>Lachnospirales</taxon>
        <taxon>Defluviitaleaceae</taxon>
        <taxon>Defluviitalea</taxon>
    </lineage>
</organism>
<name>A0A7C8HGH5_9FIRM</name>
<dbReference type="Pfam" id="PF01973">
    <property type="entry name" value="MptE-like"/>
    <property type="match status" value="1"/>
</dbReference>
<evidence type="ECO:0000259" key="1">
    <source>
        <dbReference type="Pfam" id="PF01973"/>
    </source>
</evidence>
<evidence type="ECO:0000313" key="4">
    <source>
        <dbReference type="Proteomes" id="UP000483018"/>
    </source>
</evidence>
<dbReference type="Pfam" id="PF20157">
    <property type="entry name" value="Maf_flag10_N"/>
    <property type="match status" value="1"/>
</dbReference>
<dbReference type="PANTHER" id="PTHR41786:SF1">
    <property type="entry name" value="6-HYDROXYMETHYLPTERIN DIPHOSPHOKINASE MPTE-LIKE DOMAIN-CONTAINING PROTEIN"/>
    <property type="match status" value="1"/>
</dbReference>
<feature type="domain" description="6-hydroxymethylpterin diphosphokinase MptE-like" evidence="1">
    <location>
        <begin position="177"/>
        <end position="345"/>
    </location>
</feature>
<reference evidence="3 4" key="1">
    <citation type="submission" date="2019-12" db="EMBL/GenBank/DDBJ databases">
        <title>Defluviitalea raffinosedens, isolated from a biogas fermenter, genome sequencing and characterization.</title>
        <authorList>
            <person name="Rettenmaier R."/>
            <person name="Schneider M."/>
            <person name="Neuhaus K."/>
            <person name="Liebl W."/>
            <person name="Zverlov V."/>
        </authorList>
    </citation>
    <scope>NUCLEOTIDE SEQUENCE [LARGE SCALE GENOMIC DNA]</scope>
    <source>
        <strain evidence="3 4">249c-K6</strain>
    </source>
</reference>
<dbReference type="InterPro" id="IPR002826">
    <property type="entry name" value="MptE-like"/>
</dbReference>
<dbReference type="RefSeq" id="WP_158739844.1">
    <property type="nucleotide sequence ID" value="NZ_WSLF01000003.1"/>
</dbReference>
<sequence>MTIQIETSKSGVPTAKLQIGEKELYLHSKYDPVKEAVRNIGSLEGYGLNTVFILFGLGLGYNLYELSKYARENLIIILEPNEELYLYSKELEHIKPIIENENVISLAGNACVNIYEILKQNTSIENYNHFKLYTLPYYDKIYADFYSQLLSIIHSYNLELQVQVNAIEKLSSQISRNLAENLPYIIEGYSIISFKEIFKDCPAVIVSAGPSLEKNIDELKDVQDKAVIFAGVRTLKPLLDRGIIPHFLCNIDPQDITYELAKDHMDLSIPVISLVHGNHILVEEWKGKKIFITDDKLKNLVEYIFGERQDTIEVGGSVANSSTAIATYMGCNPLILVGQDLAFTDQKHHSDIASKVCEEDQKESSGDLLVEDIYGNRIPTSSQLYYYLNWFENYIKDHSNNTFIDATEGGAKIKGTKIMTLKDTIIKYCDQHINPKDKIKLIMESKGNNVYYKGIEKLKNVLKELRVIKKCSKSNLEWSLELKRYYEGKSREKFNKILYQLDRNDEAINKAVLANELLFYYKQPGLLQIAQEFEPKIIEKEENAYQRILEKNEKLYKLQYNAAVHFEKTIETLIEENEIKLLTAFIKIQS</sequence>
<evidence type="ECO:0000313" key="3">
    <source>
        <dbReference type="EMBL" id="KAE9635597.1"/>
    </source>
</evidence>
<comment type="caution">
    <text evidence="3">The sequence shown here is derived from an EMBL/GenBank/DDBJ whole genome shotgun (WGS) entry which is preliminary data.</text>
</comment>
<evidence type="ECO:0000259" key="2">
    <source>
        <dbReference type="Pfam" id="PF20157"/>
    </source>
</evidence>
<gene>
    <name evidence="3" type="ORF">GND95_05480</name>
</gene>
<dbReference type="PANTHER" id="PTHR41786">
    <property type="entry name" value="MOTILITY ACCESSORY FACTOR MAF"/>
    <property type="match status" value="1"/>
</dbReference>
<keyword evidence="4" id="KW-1185">Reference proteome</keyword>
<feature type="domain" description="Glycosyltransferase Maf N-terminal" evidence="2">
    <location>
        <begin position="34"/>
        <end position="89"/>
    </location>
</feature>
<dbReference type="EMBL" id="WSLF01000003">
    <property type="protein sequence ID" value="KAE9635597.1"/>
    <property type="molecule type" value="Genomic_DNA"/>
</dbReference>
<dbReference type="InterPro" id="IPR045376">
    <property type="entry name" value="Maf_N"/>
</dbReference>
<dbReference type="OrthoDB" id="5291305at2"/>
<accession>A0A7C8HGH5</accession>
<proteinExistence type="predicted"/>
<dbReference type="AlphaFoldDB" id="A0A7C8HGH5"/>
<protein>
    <submittedName>
        <fullName evidence="3">DUF115 domain-containing protein</fullName>
    </submittedName>
</protein>
<dbReference type="Proteomes" id="UP000483018">
    <property type="component" value="Unassembled WGS sequence"/>
</dbReference>